<dbReference type="PATRIC" id="fig|1618486.3.peg.493"/>
<gene>
    <name evidence="3" type="ORF">US40_C0005G0028</name>
</gene>
<feature type="domain" description="Glycosyl transferase family 1" evidence="2">
    <location>
        <begin position="167"/>
        <end position="344"/>
    </location>
</feature>
<name>A0A0G0G410_9BACT</name>
<dbReference type="InterPro" id="IPR001296">
    <property type="entry name" value="Glyco_trans_1"/>
</dbReference>
<evidence type="ECO:0000313" key="4">
    <source>
        <dbReference type="Proteomes" id="UP000034917"/>
    </source>
</evidence>
<reference evidence="3 4" key="1">
    <citation type="journal article" date="2015" name="Nature">
        <title>rRNA introns, odd ribosomes, and small enigmatic genomes across a large radiation of phyla.</title>
        <authorList>
            <person name="Brown C.T."/>
            <person name="Hug L.A."/>
            <person name="Thomas B.C."/>
            <person name="Sharon I."/>
            <person name="Castelle C.J."/>
            <person name="Singh A."/>
            <person name="Wilkins M.J."/>
            <person name="Williams K.H."/>
            <person name="Banfield J.F."/>
        </authorList>
    </citation>
    <scope>NUCLEOTIDE SEQUENCE [LARGE SCALE GENOMIC DNA]</scope>
</reference>
<evidence type="ECO:0000256" key="1">
    <source>
        <dbReference type="ARBA" id="ARBA00022679"/>
    </source>
</evidence>
<dbReference type="AlphaFoldDB" id="A0A0G0G410"/>
<evidence type="ECO:0000259" key="2">
    <source>
        <dbReference type="Pfam" id="PF00534"/>
    </source>
</evidence>
<dbReference type="InterPro" id="IPR027054">
    <property type="entry name" value="ALG2"/>
</dbReference>
<dbReference type="Gene3D" id="3.40.50.2000">
    <property type="entry name" value="Glycogen Phosphorylase B"/>
    <property type="match status" value="1"/>
</dbReference>
<protein>
    <submittedName>
        <fullName evidence="3">Glycosyl transferase family 2</fullName>
    </submittedName>
</protein>
<dbReference type="GO" id="GO:0004378">
    <property type="term" value="F:GDP-Man:Man(1)GlcNAc(2)-PP-Dol alpha-1,3-mannosyltransferase activity"/>
    <property type="evidence" value="ECO:0007669"/>
    <property type="project" value="InterPro"/>
</dbReference>
<dbReference type="Proteomes" id="UP000034917">
    <property type="component" value="Unassembled WGS sequence"/>
</dbReference>
<evidence type="ECO:0000313" key="3">
    <source>
        <dbReference type="EMBL" id="KKQ25858.1"/>
    </source>
</evidence>
<dbReference type="PANTHER" id="PTHR45918:SF1">
    <property type="entry name" value="ALPHA-1,3_1,6-MANNOSYLTRANSFERASE ALG2"/>
    <property type="match status" value="1"/>
</dbReference>
<proteinExistence type="predicted"/>
<sequence>MKNDKEKDRTSRGSVLKNTKVGLYNPYLDVLGGGEKHILSIIQVFAEQGAEISIFWNKNLTKAASQRFSLHSINTVKWLPLSLKTLQTLWTFDFFFYVTDGSYFFSTAKKNFVFCMVPDKKLYNLNLLNRLKLWNYKFISNSPYTTKWLIKWGINPITIPPYIDDKLFVNNSLKKEKIILSVGRFFPHLHSKNQEKIIETFKLLKRSSDAFKDYKLILAGGLKNEDKKYFNQLKSLATNDSSIIFNPNVSLDELYELYKLSNYFWHFTGLGVDEVNHPEQVEHFGIAPLEAIASGCLAFCHNSGGPKEIIKDGQTGILFNNVKELIKKMEVVEKDNKLKTKIITIGVKYVKENFNYQLFREKILKTII</sequence>
<accession>A0A0G0G410</accession>
<dbReference type="SUPFAM" id="SSF53756">
    <property type="entry name" value="UDP-Glycosyltransferase/glycogen phosphorylase"/>
    <property type="match status" value="1"/>
</dbReference>
<organism evidence="3 4">
    <name type="scientific">Candidatus Roizmanbacteria bacterium GW2011_GWC2_37_13</name>
    <dbReference type="NCBI Taxonomy" id="1618486"/>
    <lineage>
        <taxon>Bacteria</taxon>
        <taxon>Candidatus Roizmaniibacteriota</taxon>
    </lineage>
</organism>
<comment type="caution">
    <text evidence="3">The sequence shown here is derived from an EMBL/GenBank/DDBJ whole genome shotgun (WGS) entry which is preliminary data.</text>
</comment>
<dbReference type="PANTHER" id="PTHR45918">
    <property type="entry name" value="ALPHA-1,3/1,6-MANNOSYLTRANSFERASE ALG2"/>
    <property type="match status" value="1"/>
</dbReference>
<dbReference type="GO" id="GO:0012505">
    <property type="term" value="C:endomembrane system"/>
    <property type="evidence" value="ECO:0007669"/>
    <property type="project" value="TreeGrafter"/>
</dbReference>
<keyword evidence="1 3" id="KW-0808">Transferase</keyword>
<dbReference type="Pfam" id="PF00534">
    <property type="entry name" value="Glycos_transf_1"/>
    <property type="match status" value="1"/>
</dbReference>
<dbReference type="EMBL" id="LBSV01000005">
    <property type="protein sequence ID" value="KKQ25858.1"/>
    <property type="molecule type" value="Genomic_DNA"/>
</dbReference>